<dbReference type="Gene3D" id="1.20.1250.20">
    <property type="entry name" value="MFS general substrate transporter like domains"/>
    <property type="match status" value="1"/>
</dbReference>
<evidence type="ECO:0000256" key="6">
    <source>
        <dbReference type="SAM" id="Phobius"/>
    </source>
</evidence>
<feature type="non-terminal residue" evidence="8">
    <location>
        <position position="241"/>
    </location>
</feature>
<proteinExistence type="predicted"/>
<feature type="transmembrane region" description="Helical" evidence="6">
    <location>
        <begin position="82"/>
        <end position="102"/>
    </location>
</feature>
<dbReference type="EMBL" id="UINC01208640">
    <property type="protein sequence ID" value="SVE31279.1"/>
    <property type="molecule type" value="Genomic_DNA"/>
</dbReference>
<evidence type="ECO:0000256" key="1">
    <source>
        <dbReference type="ARBA" id="ARBA00004141"/>
    </source>
</evidence>
<keyword evidence="3 6" id="KW-0812">Transmembrane</keyword>
<organism evidence="8">
    <name type="scientific">marine metagenome</name>
    <dbReference type="NCBI Taxonomy" id="408172"/>
    <lineage>
        <taxon>unclassified sequences</taxon>
        <taxon>metagenomes</taxon>
        <taxon>ecological metagenomes</taxon>
    </lineage>
</organism>
<feature type="transmembrane region" description="Helical" evidence="6">
    <location>
        <begin position="144"/>
        <end position="162"/>
    </location>
</feature>
<evidence type="ECO:0000256" key="4">
    <source>
        <dbReference type="ARBA" id="ARBA00022989"/>
    </source>
</evidence>
<keyword evidence="5 6" id="KW-0472">Membrane</keyword>
<evidence type="ECO:0000313" key="8">
    <source>
        <dbReference type="EMBL" id="SVE31279.1"/>
    </source>
</evidence>
<dbReference type="InterPro" id="IPR020846">
    <property type="entry name" value="MFS_dom"/>
</dbReference>
<keyword evidence="4 6" id="KW-1133">Transmembrane helix</keyword>
<protein>
    <recommendedName>
        <fullName evidence="7">Major facilitator superfamily (MFS) profile domain-containing protein</fullName>
    </recommendedName>
</protein>
<evidence type="ECO:0000256" key="2">
    <source>
        <dbReference type="ARBA" id="ARBA00022448"/>
    </source>
</evidence>
<evidence type="ECO:0000256" key="5">
    <source>
        <dbReference type="ARBA" id="ARBA00023136"/>
    </source>
</evidence>
<evidence type="ECO:0000256" key="3">
    <source>
        <dbReference type="ARBA" id="ARBA00022692"/>
    </source>
</evidence>
<sequence>SGIDLSGNSPEAVMALPGLNPFSTAAAGAFLLSLWNLSWVMRSFKESLPEEERGKAHRAGRPISPLKLFRGFDIPGVTRTNMVYFLFLVAFAGMEFTLTFLAKDRLDYTSHDMMWIFIFVGLIIALVQGGVVRRMAPKLGEKKVTLCGLILLVPGLLITGTAQTGGMFYLGLAFLAVGSALATPCLTALASLYTPSDRQGEVLGTFRSLGALSRAVGPIIACAAYWRLGSEYPYYGAAALV</sequence>
<keyword evidence="2" id="KW-0813">Transport</keyword>
<accession>A0A383CGT9</accession>
<feature type="transmembrane region" description="Helical" evidence="6">
    <location>
        <begin position="205"/>
        <end position="226"/>
    </location>
</feature>
<comment type="subcellular location">
    <subcellularLocation>
        <location evidence="1">Membrane</location>
        <topology evidence="1">Multi-pass membrane protein</topology>
    </subcellularLocation>
</comment>
<dbReference type="InterPro" id="IPR011701">
    <property type="entry name" value="MFS"/>
</dbReference>
<dbReference type="PANTHER" id="PTHR23504">
    <property type="entry name" value="MAJOR FACILITATOR SUPERFAMILY DOMAIN-CONTAINING PROTEIN 10"/>
    <property type="match status" value="1"/>
</dbReference>
<dbReference type="Pfam" id="PF07690">
    <property type="entry name" value="MFS_1"/>
    <property type="match status" value="1"/>
</dbReference>
<feature type="transmembrane region" description="Helical" evidence="6">
    <location>
        <begin position="12"/>
        <end position="35"/>
    </location>
</feature>
<feature type="non-terminal residue" evidence="8">
    <location>
        <position position="1"/>
    </location>
</feature>
<gene>
    <name evidence="8" type="ORF">METZ01_LOCUS484133</name>
</gene>
<name>A0A383CGT9_9ZZZZ</name>
<reference evidence="8" key="1">
    <citation type="submission" date="2018-05" db="EMBL/GenBank/DDBJ databases">
        <authorList>
            <person name="Lanie J.A."/>
            <person name="Ng W.-L."/>
            <person name="Kazmierczak K.M."/>
            <person name="Andrzejewski T.M."/>
            <person name="Davidsen T.M."/>
            <person name="Wayne K.J."/>
            <person name="Tettelin H."/>
            <person name="Glass J.I."/>
            <person name="Rusch D."/>
            <person name="Podicherti R."/>
            <person name="Tsui H.-C.T."/>
            <person name="Winkler M.E."/>
        </authorList>
    </citation>
    <scope>NUCLEOTIDE SEQUENCE</scope>
</reference>
<dbReference type="GO" id="GO:0031526">
    <property type="term" value="C:brush border membrane"/>
    <property type="evidence" value="ECO:0007669"/>
    <property type="project" value="TreeGrafter"/>
</dbReference>
<feature type="transmembrane region" description="Helical" evidence="6">
    <location>
        <begin position="168"/>
        <end position="193"/>
    </location>
</feature>
<feature type="transmembrane region" description="Helical" evidence="6">
    <location>
        <begin position="114"/>
        <end position="132"/>
    </location>
</feature>
<dbReference type="AlphaFoldDB" id="A0A383CGT9"/>
<dbReference type="InterPro" id="IPR036259">
    <property type="entry name" value="MFS_trans_sf"/>
</dbReference>
<dbReference type="SUPFAM" id="SSF103473">
    <property type="entry name" value="MFS general substrate transporter"/>
    <property type="match status" value="1"/>
</dbReference>
<evidence type="ECO:0000259" key="7">
    <source>
        <dbReference type="PROSITE" id="PS50850"/>
    </source>
</evidence>
<feature type="domain" description="Major facilitator superfamily (MFS) profile" evidence="7">
    <location>
        <begin position="76"/>
        <end position="241"/>
    </location>
</feature>
<dbReference type="PANTHER" id="PTHR23504:SF31">
    <property type="entry name" value="MAJOR FACILITATOR SUPERFAMILY DOMAIN-CONTAINING PROTEIN 10"/>
    <property type="match status" value="1"/>
</dbReference>
<dbReference type="GO" id="GO:0022857">
    <property type="term" value="F:transmembrane transporter activity"/>
    <property type="evidence" value="ECO:0007669"/>
    <property type="project" value="InterPro"/>
</dbReference>
<dbReference type="PROSITE" id="PS50850">
    <property type="entry name" value="MFS"/>
    <property type="match status" value="1"/>
</dbReference>